<evidence type="ECO:0000256" key="8">
    <source>
        <dbReference type="SAM" id="Coils"/>
    </source>
</evidence>
<dbReference type="EMBL" id="JAFLQZ010000021">
    <property type="protein sequence ID" value="MBO0360622.1"/>
    <property type="molecule type" value="Genomic_DNA"/>
</dbReference>
<dbReference type="EC" id="2.7.13.3" evidence="2"/>
<dbReference type="PROSITE" id="PS50005">
    <property type="entry name" value="TPR"/>
    <property type="match status" value="2"/>
</dbReference>
<dbReference type="InterPro" id="IPR036097">
    <property type="entry name" value="HisK_dim/P_sf"/>
</dbReference>
<dbReference type="PRINTS" id="PR00344">
    <property type="entry name" value="BCTRLSENSOR"/>
</dbReference>
<dbReference type="Gene3D" id="1.10.287.130">
    <property type="match status" value="1"/>
</dbReference>
<evidence type="ECO:0000313" key="11">
    <source>
        <dbReference type="EMBL" id="MBO0360622.1"/>
    </source>
</evidence>
<dbReference type="Gene3D" id="1.25.40.10">
    <property type="entry name" value="Tetratricopeptide repeat domain"/>
    <property type="match status" value="1"/>
</dbReference>
<evidence type="ECO:0000256" key="9">
    <source>
        <dbReference type="SAM" id="Phobius"/>
    </source>
</evidence>
<dbReference type="InterPro" id="IPR004358">
    <property type="entry name" value="Sig_transdc_His_kin-like_C"/>
</dbReference>
<comment type="catalytic activity">
    <reaction evidence="1">
        <text>ATP + protein L-histidine = ADP + protein N-phospho-L-histidine.</text>
        <dbReference type="EC" id="2.7.13.3"/>
    </reaction>
</comment>
<dbReference type="SUPFAM" id="SSF47384">
    <property type="entry name" value="Homodimeric domain of signal transducing histidine kinase"/>
    <property type="match status" value="1"/>
</dbReference>
<keyword evidence="5" id="KW-0418">Kinase</keyword>
<evidence type="ECO:0000256" key="3">
    <source>
        <dbReference type="ARBA" id="ARBA00022553"/>
    </source>
</evidence>
<dbReference type="SMART" id="SM00028">
    <property type="entry name" value="TPR"/>
    <property type="match status" value="6"/>
</dbReference>
<dbReference type="SMART" id="SM00387">
    <property type="entry name" value="HATPase_c"/>
    <property type="match status" value="1"/>
</dbReference>
<comment type="caution">
    <text evidence="11">The sequence shown here is derived from an EMBL/GenBank/DDBJ whole genome shotgun (WGS) entry which is preliminary data.</text>
</comment>
<dbReference type="SMART" id="SM00388">
    <property type="entry name" value="HisKA"/>
    <property type="match status" value="1"/>
</dbReference>
<keyword evidence="6" id="KW-0902">Two-component regulatory system</keyword>
<dbReference type="SUPFAM" id="SSF48452">
    <property type="entry name" value="TPR-like"/>
    <property type="match status" value="2"/>
</dbReference>
<dbReference type="SUPFAM" id="SSF55874">
    <property type="entry name" value="ATPase domain of HSP90 chaperone/DNA topoisomerase II/histidine kinase"/>
    <property type="match status" value="1"/>
</dbReference>
<keyword evidence="9" id="KW-1133">Transmembrane helix</keyword>
<dbReference type="PANTHER" id="PTHR43711">
    <property type="entry name" value="TWO-COMPONENT HISTIDINE KINASE"/>
    <property type="match status" value="1"/>
</dbReference>
<feature type="repeat" description="TPR" evidence="7">
    <location>
        <begin position="217"/>
        <end position="250"/>
    </location>
</feature>
<feature type="domain" description="Histidine kinase" evidence="10">
    <location>
        <begin position="434"/>
        <end position="652"/>
    </location>
</feature>
<dbReference type="PROSITE" id="PS50109">
    <property type="entry name" value="HIS_KIN"/>
    <property type="match status" value="1"/>
</dbReference>
<dbReference type="InterPro" id="IPR011990">
    <property type="entry name" value="TPR-like_helical_dom_sf"/>
</dbReference>
<evidence type="ECO:0000256" key="2">
    <source>
        <dbReference type="ARBA" id="ARBA00012438"/>
    </source>
</evidence>
<proteinExistence type="predicted"/>
<keyword evidence="9" id="KW-0472">Membrane</keyword>
<protein>
    <recommendedName>
        <fullName evidence="2">histidine kinase</fullName>
        <ecNumber evidence="2">2.7.13.3</ecNumber>
    </recommendedName>
</protein>
<feature type="transmembrane region" description="Helical" evidence="9">
    <location>
        <begin position="373"/>
        <end position="394"/>
    </location>
</feature>
<dbReference type="Pfam" id="PF02518">
    <property type="entry name" value="HATPase_c"/>
    <property type="match status" value="1"/>
</dbReference>
<dbReference type="InterPro" id="IPR005467">
    <property type="entry name" value="His_kinase_dom"/>
</dbReference>
<accession>A0A939F1H2</accession>
<organism evidence="11 12">
    <name type="scientific">Hymenobacter telluris</name>
    <dbReference type="NCBI Taxonomy" id="2816474"/>
    <lineage>
        <taxon>Bacteria</taxon>
        <taxon>Pseudomonadati</taxon>
        <taxon>Bacteroidota</taxon>
        <taxon>Cytophagia</taxon>
        <taxon>Cytophagales</taxon>
        <taxon>Hymenobacteraceae</taxon>
        <taxon>Hymenobacter</taxon>
    </lineage>
</organism>
<dbReference type="PANTHER" id="PTHR43711:SF1">
    <property type="entry name" value="HISTIDINE KINASE 1"/>
    <property type="match status" value="1"/>
</dbReference>
<keyword evidence="8" id="KW-0175">Coiled coil</keyword>
<evidence type="ECO:0000256" key="6">
    <source>
        <dbReference type="ARBA" id="ARBA00023012"/>
    </source>
</evidence>
<dbReference type="Gene3D" id="3.30.565.10">
    <property type="entry name" value="Histidine kinase-like ATPase, C-terminal domain"/>
    <property type="match status" value="1"/>
</dbReference>
<keyword evidence="9" id="KW-0812">Transmembrane</keyword>
<dbReference type="InterPro" id="IPR019734">
    <property type="entry name" value="TPR_rpt"/>
</dbReference>
<evidence type="ECO:0000256" key="1">
    <source>
        <dbReference type="ARBA" id="ARBA00000085"/>
    </source>
</evidence>
<dbReference type="GO" id="GO:0000155">
    <property type="term" value="F:phosphorelay sensor kinase activity"/>
    <property type="evidence" value="ECO:0007669"/>
    <property type="project" value="InterPro"/>
</dbReference>
<reference evidence="11" key="1">
    <citation type="submission" date="2021-03" db="EMBL/GenBank/DDBJ databases">
        <authorList>
            <person name="Kim M.K."/>
        </authorList>
    </citation>
    <scope>NUCLEOTIDE SEQUENCE</scope>
    <source>
        <strain evidence="11">BT186</strain>
    </source>
</reference>
<dbReference type="InterPro" id="IPR003661">
    <property type="entry name" value="HisK_dim/P_dom"/>
</dbReference>
<dbReference type="Pfam" id="PF13374">
    <property type="entry name" value="TPR_10"/>
    <property type="match status" value="1"/>
</dbReference>
<dbReference type="Proteomes" id="UP000664144">
    <property type="component" value="Unassembled WGS sequence"/>
</dbReference>
<dbReference type="InterPro" id="IPR036890">
    <property type="entry name" value="HATPase_C_sf"/>
</dbReference>
<keyword evidence="12" id="KW-1185">Reference proteome</keyword>
<dbReference type="InterPro" id="IPR003594">
    <property type="entry name" value="HATPase_dom"/>
</dbReference>
<dbReference type="Pfam" id="PF13424">
    <property type="entry name" value="TPR_12"/>
    <property type="match status" value="1"/>
</dbReference>
<feature type="repeat" description="TPR" evidence="7">
    <location>
        <begin position="57"/>
        <end position="90"/>
    </location>
</feature>
<evidence type="ECO:0000256" key="5">
    <source>
        <dbReference type="ARBA" id="ARBA00022777"/>
    </source>
</evidence>
<feature type="coiled-coil region" evidence="8">
    <location>
        <begin position="397"/>
        <end position="427"/>
    </location>
</feature>
<dbReference type="InterPro" id="IPR050736">
    <property type="entry name" value="Sensor_HK_Regulatory"/>
</dbReference>
<dbReference type="AlphaFoldDB" id="A0A939F1H2"/>
<keyword evidence="4" id="KW-0808">Transferase</keyword>
<dbReference type="Pfam" id="PF00512">
    <property type="entry name" value="HisKA"/>
    <property type="match status" value="1"/>
</dbReference>
<evidence type="ECO:0000259" key="10">
    <source>
        <dbReference type="PROSITE" id="PS50109"/>
    </source>
</evidence>
<dbReference type="RefSeq" id="WP_206986538.1">
    <property type="nucleotide sequence ID" value="NZ_JAFLQZ010000021.1"/>
</dbReference>
<evidence type="ECO:0000256" key="7">
    <source>
        <dbReference type="PROSITE-ProRule" id="PRU00339"/>
    </source>
</evidence>
<evidence type="ECO:0000313" key="12">
    <source>
        <dbReference type="Proteomes" id="UP000664144"/>
    </source>
</evidence>
<keyword evidence="7" id="KW-0802">TPR repeat</keyword>
<gene>
    <name evidence="11" type="ORF">J0X19_21860</name>
</gene>
<keyword evidence="3" id="KW-0597">Phosphoprotein</keyword>
<sequence>MVVKAQSSATTTPSSQLIAQLLLHSEQQLPLNPAAALAEGKRALQIATDTKRPTDVAAAHMAIGAALEAQRQYEEALRHFRQASQMYRTTGNQMARTLALRHIGHAQYVEGDTGQAHNTALQALQLAQKLNNPTEIAQSYAQLGTMYGQQGLWARALASHERAYSEWQQAANPNGQAAALNDIGLTHFQLRHFSRSLYYLNRALTEARQLSDSTRIGEALASTGRVYDALGNYEVAQGFYGQALSQLPRATSPARRAEGLRALAVAYDSIGNQPAAIDALRRALPLARQGGSAVQLSGLYQLLTSIYRRTGDYQSALRSQTQYTNLQDSAFVEQRTAQVAELQTRYETEKKEREIQLLTKDRQLQQVRLQRQLLVRNVLAVGALVLLMVVFALYRGRRRQLHNNQVLQQKNQAIEQQKEELGRLNRTKDTLFSIISHDLRSPLSSLYSLFSLMNMGTLPPERLATHSQRLTRTLDVTLRLLDNLLNWSAAQMQGDKVRPEKVRLQPIVEEATGLLAGDAERKAIALFSDIPALSTVRADLDMLRLVVRNLLGNAIKFTPSNGQVRISARQLEGQGLWEIAVEDNGVGIAADDLPKIFGETGLHSTLGTALEKGAGLGLRLCKEFVERNGGSITCESELGRGTTLRFTLPMAAPEIRPLAPAESATAVAV</sequence>
<evidence type="ECO:0000256" key="4">
    <source>
        <dbReference type="ARBA" id="ARBA00022679"/>
    </source>
</evidence>
<name>A0A939F1H2_9BACT</name>